<dbReference type="RefSeq" id="WP_270056208.1">
    <property type="nucleotide sequence ID" value="NZ_CP115149.1"/>
</dbReference>
<evidence type="ECO:0000313" key="4">
    <source>
        <dbReference type="Proteomes" id="UP001212803"/>
    </source>
</evidence>
<gene>
    <name evidence="3" type="ORF">O0235_13000</name>
</gene>
<dbReference type="Pfam" id="PF00561">
    <property type="entry name" value="Abhydrolase_1"/>
    <property type="match status" value="1"/>
</dbReference>
<reference evidence="3 4" key="1">
    <citation type="journal article" date="2023" name="ISME J.">
        <title>Thermophilic Dehalococcoidia with unusual traits shed light on an unexpected past.</title>
        <authorList>
            <person name="Palmer M."/>
            <person name="Covington J.K."/>
            <person name="Zhou E.M."/>
            <person name="Thomas S.C."/>
            <person name="Habib N."/>
            <person name="Seymour C.O."/>
            <person name="Lai D."/>
            <person name="Johnston J."/>
            <person name="Hashimi A."/>
            <person name="Jiao J.Y."/>
            <person name="Muok A.R."/>
            <person name="Liu L."/>
            <person name="Xian W.D."/>
            <person name="Zhi X.Y."/>
            <person name="Li M.M."/>
            <person name="Silva L.P."/>
            <person name="Bowen B.P."/>
            <person name="Louie K."/>
            <person name="Briegel A."/>
            <person name="Pett-Ridge J."/>
            <person name="Weber P.K."/>
            <person name="Tocheva E.I."/>
            <person name="Woyke T."/>
            <person name="Northen T.R."/>
            <person name="Mayali X."/>
            <person name="Li W.J."/>
            <person name="Hedlund B.P."/>
        </authorList>
    </citation>
    <scope>NUCLEOTIDE SEQUENCE [LARGE SCALE GENOMIC DNA]</scope>
    <source>
        <strain evidence="3 4">YIM 72310</strain>
    </source>
</reference>
<dbReference type="PANTHER" id="PTHR43798:SF31">
    <property type="entry name" value="AB HYDROLASE SUPERFAMILY PROTEIN YCLE"/>
    <property type="match status" value="1"/>
</dbReference>
<dbReference type="InterPro" id="IPR050266">
    <property type="entry name" value="AB_hydrolase_sf"/>
</dbReference>
<dbReference type="PANTHER" id="PTHR43798">
    <property type="entry name" value="MONOACYLGLYCEROL LIPASE"/>
    <property type="match status" value="1"/>
</dbReference>
<organism evidence="3 4">
    <name type="scientific">Tepidiforma flava</name>
    <dbReference type="NCBI Taxonomy" id="3004094"/>
    <lineage>
        <taxon>Bacteria</taxon>
        <taxon>Bacillati</taxon>
        <taxon>Chloroflexota</taxon>
        <taxon>Tepidiformia</taxon>
        <taxon>Tepidiformales</taxon>
        <taxon>Tepidiformaceae</taxon>
        <taxon>Tepidiforma</taxon>
    </lineage>
</organism>
<dbReference type="Proteomes" id="UP001212803">
    <property type="component" value="Chromosome"/>
</dbReference>
<proteinExistence type="predicted"/>
<evidence type="ECO:0000256" key="1">
    <source>
        <dbReference type="ARBA" id="ARBA00022801"/>
    </source>
</evidence>
<protein>
    <submittedName>
        <fullName evidence="3">Alpha/beta fold hydrolase</fullName>
    </submittedName>
</protein>
<accession>A0ABY7M6Q9</accession>
<evidence type="ECO:0000313" key="3">
    <source>
        <dbReference type="EMBL" id="WBL35683.1"/>
    </source>
</evidence>
<name>A0ABY7M6Q9_9CHLR</name>
<dbReference type="GO" id="GO:0016787">
    <property type="term" value="F:hydrolase activity"/>
    <property type="evidence" value="ECO:0007669"/>
    <property type="project" value="UniProtKB-KW"/>
</dbReference>
<dbReference type="InterPro" id="IPR029058">
    <property type="entry name" value="AB_hydrolase_fold"/>
</dbReference>
<dbReference type="Gene3D" id="3.40.50.1820">
    <property type="entry name" value="alpha/beta hydrolase"/>
    <property type="match status" value="1"/>
</dbReference>
<dbReference type="PRINTS" id="PR00111">
    <property type="entry name" value="ABHYDROLASE"/>
</dbReference>
<dbReference type="InterPro" id="IPR000073">
    <property type="entry name" value="AB_hydrolase_1"/>
</dbReference>
<feature type="domain" description="AB hydrolase-1" evidence="2">
    <location>
        <begin position="22"/>
        <end position="247"/>
    </location>
</feature>
<dbReference type="SUPFAM" id="SSF53474">
    <property type="entry name" value="alpha/beta-Hydrolases"/>
    <property type="match status" value="1"/>
</dbReference>
<keyword evidence="4" id="KW-1185">Reference proteome</keyword>
<evidence type="ECO:0000259" key="2">
    <source>
        <dbReference type="Pfam" id="PF00561"/>
    </source>
</evidence>
<dbReference type="EMBL" id="CP115149">
    <property type="protein sequence ID" value="WBL35683.1"/>
    <property type="molecule type" value="Genomic_DNA"/>
</dbReference>
<sequence>MPTFERDGLQFAYETAGDAGLPAVVLLHGFTSDLRMWHPVIGDFARRYFVVAMDLRGHGQSAAPDDLDAYTAEELAADVRALLDHLEMNLCALIGCSFGGMIALQFSVTWPERLAALVLSDTSAAYRHPAYDERYWERERSIDAATGVVRKFGTAELGKRAAASIADPFLARGVRERYARLSAAGWLGCARVRNERPDLLPLLRSRLTMPVMVAIGDDDPVRSASEVMAGELPDARVVTFRGTGHGVPVLAPQAFAREVLRFFEEVEEGRPVAGRRTAG</sequence>
<keyword evidence="1 3" id="KW-0378">Hydrolase</keyword>